<organism evidence="1 2">
    <name type="scientific">Stichopus japonicus</name>
    <name type="common">Sea cucumber</name>
    <dbReference type="NCBI Taxonomy" id="307972"/>
    <lineage>
        <taxon>Eukaryota</taxon>
        <taxon>Metazoa</taxon>
        <taxon>Echinodermata</taxon>
        <taxon>Eleutherozoa</taxon>
        <taxon>Echinozoa</taxon>
        <taxon>Holothuroidea</taxon>
        <taxon>Aspidochirotacea</taxon>
        <taxon>Aspidochirotida</taxon>
        <taxon>Stichopodidae</taxon>
        <taxon>Apostichopus</taxon>
    </lineage>
</organism>
<dbReference type="Proteomes" id="UP000230750">
    <property type="component" value="Unassembled WGS sequence"/>
</dbReference>
<accession>A0A2G8JLC7</accession>
<sequence>MATPEIEEVVQEVQLAIQQCTEEKAKLDGKGLPSLLVNRYLYSEAFDEQTEDNRLLLNTLRVKLNSFRLQTEVPVEGSPASSTEVSHLPQVEGTNHLIPSTVGNIPWKREFKISGQTGEPGQINFTSLARQIESGSRKGFSTDEIIDGVLRAVVPDSRLRNYLEGRADITLPELRRILRAHFQEKEATTVFHELSTAVQGPKETAHPFVL</sequence>
<evidence type="ECO:0000313" key="1">
    <source>
        <dbReference type="EMBL" id="PIK36520.1"/>
    </source>
</evidence>
<dbReference type="AlphaFoldDB" id="A0A2G8JLC7"/>
<gene>
    <name evidence="1" type="ORF">BSL78_26646</name>
</gene>
<name>A0A2G8JLC7_STIJA</name>
<comment type="caution">
    <text evidence="1">The sequence shown here is derived from an EMBL/GenBank/DDBJ whole genome shotgun (WGS) entry which is preliminary data.</text>
</comment>
<keyword evidence="2" id="KW-1185">Reference proteome</keyword>
<proteinExistence type="predicted"/>
<evidence type="ECO:0000313" key="2">
    <source>
        <dbReference type="Proteomes" id="UP000230750"/>
    </source>
</evidence>
<reference evidence="1 2" key="1">
    <citation type="journal article" date="2017" name="PLoS Biol.">
        <title>The sea cucumber genome provides insights into morphological evolution and visceral regeneration.</title>
        <authorList>
            <person name="Zhang X."/>
            <person name="Sun L."/>
            <person name="Yuan J."/>
            <person name="Sun Y."/>
            <person name="Gao Y."/>
            <person name="Zhang L."/>
            <person name="Li S."/>
            <person name="Dai H."/>
            <person name="Hamel J.F."/>
            <person name="Liu C."/>
            <person name="Yu Y."/>
            <person name="Liu S."/>
            <person name="Lin W."/>
            <person name="Guo K."/>
            <person name="Jin S."/>
            <person name="Xu P."/>
            <person name="Storey K.B."/>
            <person name="Huan P."/>
            <person name="Zhang T."/>
            <person name="Zhou Y."/>
            <person name="Zhang J."/>
            <person name="Lin C."/>
            <person name="Li X."/>
            <person name="Xing L."/>
            <person name="Huo D."/>
            <person name="Sun M."/>
            <person name="Wang L."/>
            <person name="Mercier A."/>
            <person name="Li F."/>
            <person name="Yang H."/>
            <person name="Xiang J."/>
        </authorList>
    </citation>
    <scope>NUCLEOTIDE SEQUENCE [LARGE SCALE GENOMIC DNA]</scope>
    <source>
        <strain evidence="1">Shaxun</strain>
        <tissue evidence="1">Muscle</tissue>
    </source>
</reference>
<protein>
    <submittedName>
        <fullName evidence="1">Uncharacterized protein</fullName>
    </submittedName>
</protein>
<dbReference type="OrthoDB" id="10068084at2759"/>
<dbReference type="EMBL" id="MRZV01001663">
    <property type="protein sequence ID" value="PIK36520.1"/>
    <property type="molecule type" value="Genomic_DNA"/>
</dbReference>